<sequence length="90" mass="9375">MTQSVPASAAPTQTRHPWRATARTVFAGLVGGLTLLPEVAAEAHIGTVPTVAQVLVVTGAITRVLALPSVNEWLNQYLPWLAASPPKPAA</sequence>
<keyword evidence="2" id="KW-1185">Reference proteome</keyword>
<name>A0A8J3R0G9_9ACTN</name>
<reference evidence="1" key="1">
    <citation type="submission" date="2021-01" db="EMBL/GenBank/DDBJ databases">
        <title>Whole genome shotgun sequence of Rugosimonospora africana NBRC 104875.</title>
        <authorList>
            <person name="Komaki H."/>
            <person name="Tamura T."/>
        </authorList>
    </citation>
    <scope>NUCLEOTIDE SEQUENCE</scope>
    <source>
        <strain evidence="1">NBRC 104875</strain>
    </source>
</reference>
<protein>
    <recommendedName>
        <fullName evidence="3">Holin</fullName>
    </recommendedName>
</protein>
<dbReference type="Proteomes" id="UP000642748">
    <property type="component" value="Unassembled WGS sequence"/>
</dbReference>
<proteinExistence type="predicted"/>
<gene>
    <name evidence="1" type="ORF">Raf01_89020</name>
</gene>
<dbReference type="AlphaFoldDB" id="A0A8J3R0G9"/>
<dbReference type="EMBL" id="BONZ01000104">
    <property type="protein sequence ID" value="GIH20730.1"/>
    <property type="molecule type" value="Genomic_DNA"/>
</dbReference>
<organism evidence="1 2">
    <name type="scientific">Rugosimonospora africana</name>
    <dbReference type="NCBI Taxonomy" id="556532"/>
    <lineage>
        <taxon>Bacteria</taxon>
        <taxon>Bacillati</taxon>
        <taxon>Actinomycetota</taxon>
        <taxon>Actinomycetes</taxon>
        <taxon>Micromonosporales</taxon>
        <taxon>Micromonosporaceae</taxon>
        <taxon>Rugosimonospora</taxon>
    </lineage>
</organism>
<evidence type="ECO:0000313" key="1">
    <source>
        <dbReference type="EMBL" id="GIH20730.1"/>
    </source>
</evidence>
<accession>A0A8J3R0G9</accession>
<evidence type="ECO:0000313" key="2">
    <source>
        <dbReference type="Proteomes" id="UP000642748"/>
    </source>
</evidence>
<comment type="caution">
    <text evidence="1">The sequence shown here is derived from an EMBL/GenBank/DDBJ whole genome shotgun (WGS) entry which is preliminary data.</text>
</comment>
<dbReference type="RefSeq" id="WP_203924153.1">
    <property type="nucleotide sequence ID" value="NZ_BONZ01000104.1"/>
</dbReference>
<evidence type="ECO:0008006" key="3">
    <source>
        <dbReference type="Google" id="ProtNLM"/>
    </source>
</evidence>